<dbReference type="Proteomes" id="UP000472272">
    <property type="component" value="Chromosome 11"/>
</dbReference>
<keyword evidence="5" id="KW-1185">Reference proteome</keyword>
<comment type="subcellular location">
    <subcellularLocation>
        <location evidence="1">Secreted</location>
        <location evidence="1">Extracellular space</location>
        <location evidence="1">Extracellular matrix</location>
    </subcellularLocation>
</comment>
<protein>
    <recommendedName>
        <fullName evidence="3">Ig-like domain-containing protein</fullName>
    </recommendedName>
</protein>
<keyword evidence="2" id="KW-0964">Secreted</keyword>
<evidence type="ECO:0000313" key="5">
    <source>
        <dbReference type="Proteomes" id="UP000472272"/>
    </source>
</evidence>
<dbReference type="GO" id="GO:0010001">
    <property type="term" value="P:glial cell differentiation"/>
    <property type="evidence" value="ECO:0007669"/>
    <property type="project" value="TreeGrafter"/>
</dbReference>
<dbReference type="SMART" id="SM00409">
    <property type="entry name" value="IG"/>
    <property type="match status" value="1"/>
</dbReference>
<dbReference type="GO" id="GO:0072534">
    <property type="term" value="C:perineuronal net"/>
    <property type="evidence" value="ECO:0007669"/>
    <property type="project" value="TreeGrafter"/>
</dbReference>
<organism evidence="4 5">
    <name type="scientific">Podarcis muralis</name>
    <name type="common">Wall lizard</name>
    <name type="synonym">Lacerta muralis</name>
    <dbReference type="NCBI Taxonomy" id="64176"/>
    <lineage>
        <taxon>Eukaryota</taxon>
        <taxon>Metazoa</taxon>
        <taxon>Chordata</taxon>
        <taxon>Craniata</taxon>
        <taxon>Vertebrata</taxon>
        <taxon>Euteleostomi</taxon>
        <taxon>Lepidosauria</taxon>
        <taxon>Squamata</taxon>
        <taxon>Bifurcata</taxon>
        <taxon>Unidentata</taxon>
        <taxon>Episquamata</taxon>
        <taxon>Laterata</taxon>
        <taxon>Lacertibaenia</taxon>
        <taxon>Lacertidae</taxon>
        <taxon>Podarcis</taxon>
    </lineage>
</organism>
<dbReference type="Pfam" id="PF07686">
    <property type="entry name" value="V-set"/>
    <property type="match status" value="1"/>
</dbReference>
<evidence type="ECO:0000256" key="2">
    <source>
        <dbReference type="ARBA" id="ARBA00022530"/>
    </source>
</evidence>
<name>A0A670J7H2_PODMU</name>
<dbReference type="FunFam" id="2.60.40.10:FF:000361">
    <property type="entry name" value="versican core protein-like"/>
    <property type="match status" value="1"/>
</dbReference>
<dbReference type="Ensembl" id="ENSPMRT00000020415.1">
    <property type="protein sequence ID" value="ENSPMRP00000019227.1"/>
    <property type="gene ID" value="ENSPMRG00000012564.1"/>
</dbReference>
<dbReference type="InterPro" id="IPR036179">
    <property type="entry name" value="Ig-like_dom_sf"/>
</dbReference>
<evidence type="ECO:0000259" key="3">
    <source>
        <dbReference type="PROSITE" id="PS50835"/>
    </source>
</evidence>
<feature type="domain" description="Ig-like" evidence="3">
    <location>
        <begin position="6"/>
        <end position="127"/>
    </location>
</feature>
<dbReference type="SUPFAM" id="SSF48726">
    <property type="entry name" value="Immunoglobulin"/>
    <property type="match status" value="1"/>
</dbReference>
<dbReference type="AlphaFoldDB" id="A0A670J7H2"/>
<dbReference type="InterPro" id="IPR013106">
    <property type="entry name" value="Ig_V-set"/>
</dbReference>
<dbReference type="PANTHER" id="PTHR22804">
    <property type="entry name" value="AGGRECAN/VERSICAN PROTEOGLYCAN"/>
    <property type="match status" value="1"/>
</dbReference>
<keyword evidence="2" id="KW-0272">Extracellular matrix</keyword>
<reference evidence="4" key="2">
    <citation type="submission" date="2025-08" db="UniProtKB">
        <authorList>
            <consortium name="Ensembl"/>
        </authorList>
    </citation>
    <scope>IDENTIFICATION</scope>
</reference>
<dbReference type="GO" id="GO:0001501">
    <property type="term" value="P:skeletal system development"/>
    <property type="evidence" value="ECO:0007669"/>
    <property type="project" value="TreeGrafter"/>
</dbReference>
<reference evidence="4 5" key="1">
    <citation type="journal article" date="2019" name="Proc. Natl. Acad. Sci. U.S.A.">
        <title>Regulatory changes in pterin and carotenoid genes underlie balanced color polymorphisms in the wall lizard.</title>
        <authorList>
            <person name="Andrade P."/>
            <person name="Pinho C."/>
            <person name="Perez I de Lanuza G."/>
            <person name="Afonso S."/>
            <person name="Brejcha J."/>
            <person name="Rubin C.J."/>
            <person name="Wallerman O."/>
            <person name="Pereira P."/>
            <person name="Sabatino S.J."/>
            <person name="Bellati A."/>
            <person name="Pellitteri-Rosa D."/>
            <person name="Bosakova Z."/>
            <person name="Bunikis I."/>
            <person name="Carretero M.A."/>
            <person name="Feiner N."/>
            <person name="Marsik P."/>
            <person name="Pauperio F."/>
            <person name="Salvi D."/>
            <person name="Soler L."/>
            <person name="While G.M."/>
            <person name="Uller T."/>
            <person name="Font E."/>
            <person name="Andersson L."/>
            <person name="Carneiro M."/>
        </authorList>
    </citation>
    <scope>NUCLEOTIDE SEQUENCE</scope>
</reference>
<evidence type="ECO:0000256" key="1">
    <source>
        <dbReference type="ARBA" id="ARBA00004498"/>
    </source>
</evidence>
<dbReference type="GO" id="GO:0005615">
    <property type="term" value="C:extracellular space"/>
    <property type="evidence" value="ECO:0007669"/>
    <property type="project" value="TreeGrafter"/>
</dbReference>
<sequence>QCTHWPLFLLPPVKGSLSGKVILPCFFSTLPTLPNYHSSNELFRIKWSKIEQDKGGKDLRETTVLVAQNGKVKLERGYKDRVSVPSNWEDIGDASLTMEKLQASDAGVYRCDVIYGIEDTQNVVSLAVDGKSTLFLNTASSLYLNH</sequence>
<dbReference type="InterPro" id="IPR013783">
    <property type="entry name" value="Ig-like_fold"/>
</dbReference>
<dbReference type="SMART" id="SM00406">
    <property type="entry name" value="IGv"/>
    <property type="match status" value="1"/>
</dbReference>
<reference evidence="4" key="3">
    <citation type="submission" date="2025-09" db="UniProtKB">
        <authorList>
            <consortium name="Ensembl"/>
        </authorList>
    </citation>
    <scope>IDENTIFICATION</scope>
</reference>
<dbReference type="PANTHER" id="PTHR22804:SF6">
    <property type="entry name" value="VERSICAN CORE PROTEIN"/>
    <property type="match status" value="1"/>
</dbReference>
<dbReference type="GeneTree" id="ENSGT00940000156102"/>
<proteinExistence type="predicted"/>
<dbReference type="OMA" id="HFIREST"/>
<dbReference type="PROSITE" id="PS50835">
    <property type="entry name" value="IG_LIKE"/>
    <property type="match status" value="1"/>
</dbReference>
<evidence type="ECO:0000313" key="4">
    <source>
        <dbReference type="Ensembl" id="ENSPMRP00000019227.1"/>
    </source>
</evidence>
<dbReference type="InterPro" id="IPR007110">
    <property type="entry name" value="Ig-like_dom"/>
</dbReference>
<dbReference type="InterPro" id="IPR003599">
    <property type="entry name" value="Ig_sub"/>
</dbReference>
<dbReference type="GO" id="GO:0002052">
    <property type="term" value="P:positive regulation of neuroblast proliferation"/>
    <property type="evidence" value="ECO:0007669"/>
    <property type="project" value="TreeGrafter"/>
</dbReference>
<dbReference type="GO" id="GO:0007417">
    <property type="term" value="P:central nervous system development"/>
    <property type="evidence" value="ECO:0007669"/>
    <property type="project" value="TreeGrafter"/>
</dbReference>
<accession>A0A670J7H2</accession>
<dbReference type="GO" id="GO:0045202">
    <property type="term" value="C:synapse"/>
    <property type="evidence" value="ECO:0007669"/>
    <property type="project" value="TreeGrafter"/>
</dbReference>
<dbReference type="Gene3D" id="2.60.40.10">
    <property type="entry name" value="Immunoglobulins"/>
    <property type="match status" value="1"/>
</dbReference>
<dbReference type="InterPro" id="IPR050691">
    <property type="entry name" value="Hyaluronan_bind_Proteoglycan"/>
</dbReference>